<feature type="region of interest" description="Disordered" evidence="1">
    <location>
        <begin position="1"/>
        <end position="32"/>
    </location>
</feature>
<evidence type="ECO:0000313" key="3">
    <source>
        <dbReference type="Proteomes" id="UP000054166"/>
    </source>
</evidence>
<proteinExistence type="predicted"/>
<dbReference type="EMBL" id="KN833050">
    <property type="protein sequence ID" value="KIM75158.1"/>
    <property type="molecule type" value="Genomic_DNA"/>
</dbReference>
<name>A0A0C3AMP9_PILCF</name>
<reference evidence="3" key="2">
    <citation type="submission" date="2015-01" db="EMBL/GenBank/DDBJ databases">
        <title>Evolutionary Origins and Diversification of the Mycorrhizal Mutualists.</title>
        <authorList>
            <consortium name="DOE Joint Genome Institute"/>
            <consortium name="Mycorrhizal Genomics Consortium"/>
            <person name="Kohler A."/>
            <person name="Kuo A."/>
            <person name="Nagy L.G."/>
            <person name="Floudas D."/>
            <person name="Copeland A."/>
            <person name="Barry K.W."/>
            <person name="Cichocki N."/>
            <person name="Veneault-Fourrey C."/>
            <person name="LaButti K."/>
            <person name="Lindquist E.A."/>
            <person name="Lipzen A."/>
            <person name="Lundell T."/>
            <person name="Morin E."/>
            <person name="Murat C."/>
            <person name="Riley R."/>
            <person name="Ohm R."/>
            <person name="Sun H."/>
            <person name="Tunlid A."/>
            <person name="Henrissat B."/>
            <person name="Grigoriev I.V."/>
            <person name="Hibbett D.S."/>
            <person name="Martin F."/>
        </authorList>
    </citation>
    <scope>NUCLEOTIDE SEQUENCE [LARGE SCALE GENOMIC DNA]</scope>
    <source>
        <strain evidence="3">F 1598</strain>
    </source>
</reference>
<gene>
    <name evidence="2" type="ORF">PILCRDRAFT_827588</name>
</gene>
<dbReference type="HOGENOM" id="CLU_1587146_0_0_1"/>
<evidence type="ECO:0000313" key="2">
    <source>
        <dbReference type="EMBL" id="KIM75158.1"/>
    </source>
</evidence>
<feature type="compositionally biased region" description="Polar residues" evidence="1">
    <location>
        <begin position="1"/>
        <end position="28"/>
    </location>
</feature>
<dbReference type="Proteomes" id="UP000054166">
    <property type="component" value="Unassembled WGS sequence"/>
</dbReference>
<organism evidence="2 3">
    <name type="scientific">Piloderma croceum (strain F 1598)</name>
    <dbReference type="NCBI Taxonomy" id="765440"/>
    <lineage>
        <taxon>Eukaryota</taxon>
        <taxon>Fungi</taxon>
        <taxon>Dikarya</taxon>
        <taxon>Basidiomycota</taxon>
        <taxon>Agaricomycotina</taxon>
        <taxon>Agaricomycetes</taxon>
        <taxon>Agaricomycetidae</taxon>
        <taxon>Atheliales</taxon>
        <taxon>Atheliaceae</taxon>
        <taxon>Piloderma</taxon>
    </lineage>
</organism>
<keyword evidence="3" id="KW-1185">Reference proteome</keyword>
<evidence type="ECO:0000256" key="1">
    <source>
        <dbReference type="SAM" id="MobiDB-lite"/>
    </source>
</evidence>
<dbReference type="AlphaFoldDB" id="A0A0C3AMP9"/>
<sequence length="168" mass="19028">MVDQQDTSTPQATIPSARNPTGKNQYSHCPSAKDERVKQLIIGYHRRGITDRKNISQLLLAESPSIIMSEATVARRLKKFNLRASSLTTQRMPDAEKRQYILDQMSKDPTGKKGPRTIRKEIASEHGVFLTRDFVEAEVRHLRASQLAREEDPEVCIESPSPTLCVER</sequence>
<protein>
    <submittedName>
        <fullName evidence="2">Uncharacterized protein</fullName>
    </submittedName>
</protein>
<reference evidence="2 3" key="1">
    <citation type="submission" date="2014-04" db="EMBL/GenBank/DDBJ databases">
        <authorList>
            <consortium name="DOE Joint Genome Institute"/>
            <person name="Kuo A."/>
            <person name="Tarkka M."/>
            <person name="Buscot F."/>
            <person name="Kohler A."/>
            <person name="Nagy L.G."/>
            <person name="Floudas D."/>
            <person name="Copeland A."/>
            <person name="Barry K.W."/>
            <person name="Cichocki N."/>
            <person name="Veneault-Fourrey C."/>
            <person name="LaButti K."/>
            <person name="Lindquist E.A."/>
            <person name="Lipzen A."/>
            <person name="Lundell T."/>
            <person name="Morin E."/>
            <person name="Murat C."/>
            <person name="Sun H."/>
            <person name="Tunlid A."/>
            <person name="Henrissat B."/>
            <person name="Grigoriev I.V."/>
            <person name="Hibbett D.S."/>
            <person name="Martin F."/>
            <person name="Nordberg H.P."/>
            <person name="Cantor M.N."/>
            <person name="Hua S.X."/>
        </authorList>
    </citation>
    <scope>NUCLEOTIDE SEQUENCE [LARGE SCALE GENOMIC DNA]</scope>
    <source>
        <strain evidence="2 3">F 1598</strain>
    </source>
</reference>
<dbReference type="InParanoid" id="A0A0C3AMP9"/>
<dbReference type="OrthoDB" id="5392716at2759"/>
<accession>A0A0C3AMP9</accession>